<protein>
    <recommendedName>
        <fullName evidence="1">Acyclic terpene utilisation N-terminal domain-containing protein</fullName>
    </recommendedName>
</protein>
<organism evidence="2 3">
    <name type="scientific">Agromyces bauzanensis</name>
    <dbReference type="NCBI Taxonomy" id="1308924"/>
    <lineage>
        <taxon>Bacteria</taxon>
        <taxon>Bacillati</taxon>
        <taxon>Actinomycetota</taxon>
        <taxon>Actinomycetes</taxon>
        <taxon>Micrococcales</taxon>
        <taxon>Microbacteriaceae</taxon>
        <taxon>Agromyces</taxon>
    </lineage>
</organism>
<accession>A0A917UUB6</accession>
<dbReference type="InterPro" id="IPR010839">
    <property type="entry name" value="AtuA_N"/>
</dbReference>
<keyword evidence="3" id="KW-1185">Reference proteome</keyword>
<dbReference type="RefSeq" id="WP_188743824.1">
    <property type="nucleotide sequence ID" value="NZ_BAABFW010000038.1"/>
</dbReference>
<reference evidence="2" key="1">
    <citation type="journal article" date="2014" name="Int. J. Syst. Evol. Microbiol.">
        <title>Complete genome sequence of Corynebacterium casei LMG S-19264T (=DSM 44701T), isolated from a smear-ripened cheese.</title>
        <authorList>
            <consortium name="US DOE Joint Genome Institute (JGI-PGF)"/>
            <person name="Walter F."/>
            <person name="Albersmeier A."/>
            <person name="Kalinowski J."/>
            <person name="Ruckert C."/>
        </authorList>
    </citation>
    <scope>NUCLEOTIDE SEQUENCE</scope>
    <source>
        <strain evidence="2">CGMCC 1.8984</strain>
    </source>
</reference>
<feature type="domain" description="Acyclic terpene utilisation N-terminal" evidence="1">
    <location>
        <begin position="2"/>
        <end position="446"/>
    </location>
</feature>
<name>A0A917UUB6_9MICO</name>
<dbReference type="EMBL" id="BMMD01000015">
    <property type="protein sequence ID" value="GGJ86106.1"/>
    <property type="molecule type" value="Genomic_DNA"/>
</dbReference>
<evidence type="ECO:0000259" key="1">
    <source>
        <dbReference type="Pfam" id="PF07287"/>
    </source>
</evidence>
<dbReference type="Pfam" id="PF07287">
    <property type="entry name" value="AtuA"/>
    <property type="match status" value="1"/>
</dbReference>
<dbReference type="Proteomes" id="UP000636956">
    <property type="component" value="Unassembled WGS sequence"/>
</dbReference>
<sequence>MVRIANGQAFWGDSPSAPIAQVRGGEIDYLTLDYLAEITMSVLRKQHERDPSAGYARDFVELMSEIMRECIQKDIKVIANAGGVNPEGCAQALLDVAVSQGISGLRVGVVTGDNIVGKLDDLIHQGVSLQNLDTGQPFEKVSDRIASANAYLGAEPIARALAEGANVVVTGRCTDPGLVLGPLVHEFGWRWDDWDLLAAGTVAGHTIECGAQATGGNFQGGWRTMRDLAHVGYPVIEVSADGSFVVTKHPGTGGAVTTATVTEQLLYELGNPTTYLSPDVTADFTGLQVREVGEDRVEVTGAQGRPPTDSLKVSMAYSDGFQGSAMITYAWPDAVAKAKLADEILRTRIDDLGLSFREMRTDLVGYGSVHGRVIPPEASETSEVVLRVSIWADDQRTVSRFAAEIAPLVMGPAGFTGLLAGGRIRPSLVMAYWPTLIPKTVVDPQVIVRDGV</sequence>
<proteinExistence type="predicted"/>
<reference evidence="2" key="2">
    <citation type="submission" date="2020-09" db="EMBL/GenBank/DDBJ databases">
        <authorList>
            <person name="Sun Q."/>
            <person name="Zhou Y."/>
        </authorList>
    </citation>
    <scope>NUCLEOTIDE SEQUENCE</scope>
    <source>
        <strain evidence="2">CGMCC 1.8984</strain>
    </source>
</reference>
<gene>
    <name evidence="2" type="ORF">GCM10011372_25540</name>
</gene>
<dbReference type="PANTHER" id="PTHR47708:SF2">
    <property type="entry name" value="SI:CH73-132F6.5"/>
    <property type="match status" value="1"/>
</dbReference>
<evidence type="ECO:0000313" key="3">
    <source>
        <dbReference type="Proteomes" id="UP000636956"/>
    </source>
</evidence>
<comment type="caution">
    <text evidence="2">The sequence shown here is derived from an EMBL/GenBank/DDBJ whole genome shotgun (WGS) entry which is preliminary data.</text>
</comment>
<evidence type="ECO:0000313" key="2">
    <source>
        <dbReference type="EMBL" id="GGJ86106.1"/>
    </source>
</evidence>
<dbReference type="PANTHER" id="PTHR47708">
    <property type="match status" value="1"/>
</dbReference>
<dbReference type="AlphaFoldDB" id="A0A917UUB6"/>